<evidence type="ECO:0000313" key="3">
    <source>
        <dbReference type="Proteomes" id="UP000004810"/>
    </source>
</evidence>
<keyword evidence="1" id="KW-0472">Membrane</keyword>
<keyword evidence="1" id="KW-1133">Transmembrane helix</keyword>
<organism evidence="2 3">
    <name type="scientific">Wuchereria bancrofti</name>
    <dbReference type="NCBI Taxonomy" id="6293"/>
    <lineage>
        <taxon>Eukaryota</taxon>
        <taxon>Metazoa</taxon>
        <taxon>Ecdysozoa</taxon>
        <taxon>Nematoda</taxon>
        <taxon>Chromadorea</taxon>
        <taxon>Rhabditida</taxon>
        <taxon>Spirurina</taxon>
        <taxon>Spiruromorpha</taxon>
        <taxon>Filarioidea</taxon>
        <taxon>Onchocercidae</taxon>
        <taxon>Wuchereria</taxon>
    </lineage>
</organism>
<dbReference type="Proteomes" id="UP000004810">
    <property type="component" value="Unassembled WGS sequence"/>
</dbReference>
<name>J9EIJ6_WUCBA</name>
<evidence type="ECO:0000256" key="1">
    <source>
        <dbReference type="SAM" id="Phobius"/>
    </source>
</evidence>
<protein>
    <submittedName>
        <fullName evidence="2">Uncharacterized protein</fullName>
    </submittedName>
</protein>
<feature type="transmembrane region" description="Helical" evidence="1">
    <location>
        <begin position="91"/>
        <end position="113"/>
    </location>
</feature>
<keyword evidence="1" id="KW-0812">Transmembrane</keyword>
<dbReference type="EMBL" id="ADBV01008524">
    <property type="protein sequence ID" value="EJW76852.1"/>
    <property type="molecule type" value="Genomic_DNA"/>
</dbReference>
<accession>J9EIJ6</accession>
<evidence type="ECO:0000313" key="2">
    <source>
        <dbReference type="EMBL" id="EJW76852.1"/>
    </source>
</evidence>
<sequence length="139" mass="16381">MQKQKVGWMEEFDVRCFGVMVFRLLGFILRRVCNAEFFANLLIGVARNVAKFSRLVKSFRNIDYQWRHWRCIFCIFLRTLAPLDTNIEIHLFNQGIIGVFYAFLLIQCVMLTISMEVSVNRHLATLHHSVPLFRLANII</sequence>
<reference evidence="3" key="1">
    <citation type="submission" date="2012-08" db="EMBL/GenBank/DDBJ databases">
        <title>The Genome Sequence of Wuchereria bancrofti.</title>
        <authorList>
            <person name="Nutman T.B."/>
            <person name="Fink D.L."/>
            <person name="Russ C."/>
            <person name="Young S."/>
            <person name="Zeng Q."/>
            <person name="Koehrsen M."/>
            <person name="Alvarado L."/>
            <person name="Berlin A."/>
            <person name="Chapman S.B."/>
            <person name="Chen Z."/>
            <person name="Freedman E."/>
            <person name="Gellesch M."/>
            <person name="Goldberg J."/>
            <person name="Griggs A."/>
            <person name="Gujja S."/>
            <person name="Heilman E.R."/>
            <person name="Heiman D."/>
            <person name="Hepburn T."/>
            <person name="Howarth C."/>
            <person name="Jen D."/>
            <person name="Larson L."/>
            <person name="Lewis B."/>
            <person name="Mehta T."/>
            <person name="Park D."/>
            <person name="Pearson M."/>
            <person name="Roberts A."/>
            <person name="Saif S."/>
            <person name="Shea T."/>
            <person name="Shenoy N."/>
            <person name="Sisk P."/>
            <person name="Stolte C."/>
            <person name="Sykes S."/>
            <person name="Walk T."/>
            <person name="White J."/>
            <person name="Yandava C."/>
            <person name="Haas B."/>
            <person name="Henn M.R."/>
            <person name="Nusbaum C."/>
            <person name="Birren B."/>
        </authorList>
    </citation>
    <scope>NUCLEOTIDE SEQUENCE [LARGE SCALE GENOMIC DNA]</scope>
    <source>
        <strain evidence="3">NA</strain>
    </source>
</reference>
<dbReference type="AlphaFoldDB" id="J9EIJ6"/>
<proteinExistence type="predicted"/>
<comment type="caution">
    <text evidence="2">The sequence shown here is derived from an EMBL/GenBank/DDBJ whole genome shotgun (WGS) entry which is preliminary data.</text>
</comment>
<gene>
    <name evidence="2" type="ORF">WUBG_12242</name>
</gene>